<name>A0ACB7EYT1_NIBAL</name>
<keyword evidence="2" id="KW-1185">Reference proteome</keyword>
<reference evidence="1" key="1">
    <citation type="submission" date="2020-04" db="EMBL/GenBank/DDBJ databases">
        <title>A chromosome-scale assembly and high-density genetic map of the yellow drum (Nibea albiflora) genome.</title>
        <authorList>
            <person name="Xu D."/>
            <person name="Zhang W."/>
            <person name="Chen R."/>
            <person name="Tan P."/>
            <person name="Wang L."/>
            <person name="Song H."/>
            <person name="Tian L."/>
            <person name="Zhu Q."/>
            <person name="Wang B."/>
        </authorList>
    </citation>
    <scope>NUCLEOTIDE SEQUENCE</scope>
    <source>
        <strain evidence="1">ZJHYS-2018</strain>
    </source>
</reference>
<evidence type="ECO:0000313" key="2">
    <source>
        <dbReference type="Proteomes" id="UP000805704"/>
    </source>
</evidence>
<organism evidence="1 2">
    <name type="scientific">Nibea albiflora</name>
    <name type="common">Yellow drum</name>
    <name type="synonym">Corvina albiflora</name>
    <dbReference type="NCBI Taxonomy" id="240163"/>
    <lineage>
        <taxon>Eukaryota</taxon>
        <taxon>Metazoa</taxon>
        <taxon>Chordata</taxon>
        <taxon>Craniata</taxon>
        <taxon>Vertebrata</taxon>
        <taxon>Euteleostomi</taxon>
        <taxon>Actinopterygii</taxon>
        <taxon>Neopterygii</taxon>
        <taxon>Teleostei</taxon>
        <taxon>Neoteleostei</taxon>
        <taxon>Acanthomorphata</taxon>
        <taxon>Eupercaria</taxon>
        <taxon>Sciaenidae</taxon>
        <taxon>Nibea</taxon>
    </lineage>
</organism>
<gene>
    <name evidence="1" type="primary">ZBTB40</name>
    <name evidence="1" type="ORF">GBF38_012802</name>
</gene>
<protein>
    <submittedName>
        <fullName evidence="1">Zinc finger and BTB domain-containing protein 40</fullName>
    </submittedName>
</protein>
<dbReference type="EMBL" id="CM024790">
    <property type="protein sequence ID" value="KAG8007322.1"/>
    <property type="molecule type" value="Genomic_DNA"/>
</dbReference>
<proteinExistence type="predicted"/>
<dbReference type="Proteomes" id="UP000805704">
    <property type="component" value="Chromosome 2"/>
</dbReference>
<accession>A0ACB7EYT1</accession>
<evidence type="ECO:0000313" key="1">
    <source>
        <dbReference type="EMBL" id="KAG8007322.1"/>
    </source>
</evidence>
<sequence length="1053" mass="116576">MECLCSDLCWECRESFLFQQQRDLREYTQATIYIRKVIEDKRMIKEAAPEMNASSSEAEEEKEEHPKEEGERDPDFSQSEDGAKRLKLGDSSAASAAAPPVTNVTKLGGIRRSTRHRKLRGEKALIVSANQTLKELKIQIMHAFSVAPFDQNLSIDGKNLTDDSATLGSLGVIPESIICLKADEPIADYAAMDDVYQDKMMELPNYSSQLMQQLWALRKEGHFCDCTVLVGDSPHRAHKLVLAASSMLFRSLLDGSDTISIDTAMVSSQEFGCLLDMVYTGKLPIGKHNVGRIVAAADSLQMFDVAVGFKNVLTSLVNQQPLSAQTPSLTVINKAQSLNPEGPSSPSEYTSTSDKRESMVVLKQEDCQSDSVDAEEPACKRICVELSEASEPEGAKSSEVVVEENNKVAATFSSGPVSGFLEHFSQLVELLSSMSSVLELLNQAAQSSLDEQERQVVCQCCEEADPSSAMEKLMSAVKEEQLSEGALLRLLRVVQQKTPSSFPTPLLSLLDEVEGDTQEPEGNQTGGKEDSEKQDSTGPEEKEEEEVEKVEEESTKGETEKDEKVLNTTSPSSKPYSCRWCKKGFAYKCRMLAHVKRCPMSQECQQQCSQCPAKLPNQRVLQRHRAEAHHSTARVKKKVACDLCGRTFAHPSGMIYHKRTEHFEEKPFACEDCGAKFGANSSLKNHMRLHTGEKPYRCKHCDMSFSVAAALAYHTKKKHSEGKMYVCQYCKAIFAQSIELTRHVRTHTGDRPYVCRECGKGYSQASGLTVHLHTFHNLSEPHDCQKCCLSFSSLEEHRQHIQEFHPKEFHKCPTCNKVFTSAALLDKHKGTHTGTKPFSCDLCNKSYQQLSGLWYHNRTNHPDVFANHTRQLKTLVQCDVCFKFFPSAASVAKHQAAEHQGSAASAVHCPYCPAVLGGEEEMQEHINSQHVTQSSETFSCILCSLVCTSQLELQEHLLSCHMETRVEPEAGEEQASTSHTVISTGPAGDEGPESVICEEQAQLAAAQQVFVALAGGREGESSAEVVEVNMYDLLNNSVTFICEDKQPCPDSQA</sequence>
<comment type="caution">
    <text evidence="1">The sequence shown here is derived from an EMBL/GenBank/DDBJ whole genome shotgun (WGS) entry which is preliminary data.</text>
</comment>